<dbReference type="RefSeq" id="WP_014538088.1">
    <property type="nucleotide sequence ID" value="NC_017384.1"/>
</dbReference>
<evidence type="ECO:0000256" key="1">
    <source>
        <dbReference type="SAM" id="MobiDB-lite"/>
    </source>
</evidence>
<feature type="transmembrane region" description="Helical" evidence="2">
    <location>
        <begin position="147"/>
        <end position="165"/>
    </location>
</feature>
<keyword evidence="2" id="KW-0472">Membrane</keyword>
<reference evidence="3 4" key="1">
    <citation type="journal article" date="2011" name="J. Bacteriol.">
        <title>Complete genome sequence of the industrial strain Ketogulonicigenium vulgare WSH-001.</title>
        <authorList>
            <person name="Liu L."/>
            <person name="Li Y."/>
            <person name="Zhang J."/>
            <person name="Zhou Z."/>
            <person name="Liu J."/>
            <person name="Li X."/>
            <person name="Zhou J."/>
            <person name="Du G."/>
            <person name="Wang L."/>
            <person name="Chen J."/>
        </authorList>
    </citation>
    <scope>NUCLEOTIDE SEQUENCE [LARGE SCALE GENOMIC DNA]</scope>
    <source>
        <strain evidence="3 4">WSH-001</strain>
    </source>
</reference>
<evidence type="ECO:0000256" key="2">
    <source>
        <dbReference type="SAM" id="Phobius"/>
    </source>
</evidence>
<keyword evidence="4" id="KW-1185">Reference proteome</keyword>
<feature type="compositionally biased region" description="Low complexity" evidence="1">
    <location>
        <begin position="319"/>
        <end position="329"/>
    </location>
</feature>
<protein>
    <submittedName>
        <fullName evidence="3">Uncharacterized protein</fullName>
    </submittedName>
</protein>
<keyword evidence="2" id="KW-0812">Transmembrane</keyword>
<feature type="compositionally biased region" description="Pro residues" evidence="1">
    <location>
        <begin position="377"/>
        <end position="386"/>
    </location>
</feature>
<keyword evidence="2" id="KW-1133">Transmembrane helix</keyword>
<gene>
    <name evidence="3" type="ordered locus">KVU_2389</name>
</gene>
<evidence type="ECO:0000313" key="4">
    <source>
        <dbReference type="Proteomes" id="UP000000692"/>
    </source>
</evidence>
<dbReference type="EMBL" id="CP002018">
    <property type="protein sequence ID" value="AEM42228.1"/>
    <property type="molecule type" value="Genomic_DNA"/>
</dbReference>
<proteinExistence type="predicted"/>
<name>F9Y738_KETVW</name>
<dbReference type="PATRIC" id="fig|759362.5.peg.2483"/>
<organism evidence="3 4">
    <name type="scientific">Ketogulonicigenium vulgare (strain WSH-001)</name>
    <dbReference type="NCBI Taxonomy" id="759362"/>
    <lineage>
        <taxon>Bacteria</taxon>
        <taxon>Pseudomonadati</taxon>
        <taxon>Pseudomonadota</taxon>
        <taxon>Alphaproteobacteria</taxon>
        <taxon>Rhodobacterales</taxon>
        <taxon>Roseobacteraceae</taxon>
        <taxon>Ketogulonicigenium</taxon>
    </lineage>
</organism>
<sequence length="476" mass="48784">MAAVINAEGEIAALFAPYLAHDRNRRLRAALLIGATAALIAALIAWFFGLVPAMIWGVAIAAFALVVLAAWVWLRRDAPTALHLARDFDRALGRAATLATGLEHEARAGAQTLFTRRVHAEALALAPRFPLIFKSVVSPALHVQRRAAVALAIVAPVALLILISPRAQAVAPPPLANAAALAARVADEAARRGDAGLQSLAQQMDDLVRQIAAGTAGPEASQQVQALGAAINRALGGTADGDPGIAVSRTLAQQRLADWAGQEMTFSANAPPPATRAAPRVTTDLAARGGATAGEGERSRPNRLDASLEVDALDLTTADQAQDSRSASAPGQSTFIPPQLREGAPQPGLAIDMAGAGDAPRQESMQATGGGGGAAPPGAPPPPPPAATGQSLAIIYSGITPRDTPVHYLTAADRAAGDYADVTVGGLPAYARQTLPPAQRQGFDAADARAAARFFARGQEAMGPETLGPEKLGATE</sequence>
<dbReference type="AlphaFoldDB" id="F9Y738"/>
<feature type="transmembrane region" description="Helical" evidence="2">
    <location>
        <begin position="54"/>
        <end position="74"/>
    </location>
</feature>
<dbReference type="Proteomes" id="UP000000692">
    <property type="component" value="Chromosome"/>
</dbReference>
<feature type="region of interest" description="Disordered" evidence="1">
    <location>
        <begin position="319"/>
        <end position="389"/>
    </location>
</feature>
<dbReference type="HOGENOM" id="CLU_637407_0_0_5"/>
<accession>F9Y738</accession>
<feature type="transmembrane region" description="Helical" evidence="2">
    <location>
        <begin position="29"/>
        <end position="48"/>
    </location>
</feature>
<dbReference type="KEGG" id="kvl:KVU_2389"/>
<evidence type="ECO:0000313" key="3">
    <source>
        <dbReference type="EMBL" id="AEM42228.1"/>
    </source>
</evidence>